<evidence type="ECO:0000313" key="4">
    <source>
        <dbReference type="Proteomes" id="UP000467124"/>
    </source>
</evidence>
<feature type="compositionally biased region" description="Basic and acidic residues" evidence="1">
    <location>
        <begin position="51"/>
        <end position="74"/>
    </location>
</feature>
<dbReference type="EMBL" id="WWHY01000001">
    <property type="protein sequence ID" value="MYR33704.1"/>
    <property type="molecule type" value="Genomic_DNA"/>
</dbReference>
<gene>
    <name evidence="3" type="ORF">GTW20_15895</name>
</gene>
<comment type="caution">
    <text evidence="3">The sequence shown here is derived from an EMBL/GenBank/DDBJ whole genome shotgun (WGS) entry which is preliminary data.</text>
</comment>
<name>A0A7K2IV50_9ACTN</name>
<dbReference type="Pfam" id="PF26450">
    <property type="entry name" value="DUF8129"/>
    <property type="match status" value="1"/>
</dbReference>
<dbReference type="AlphaFoldDB" id="A0A7K2IV50"/>
<sequence length="218" mass="23847">MSNPTITTKLMSLVKGIFGRKETVVEAEPEKKDETPVTETAPEVVDTPSVSEEKTPAPAEKKAEEKAPAEESVEKTPAPVAEKPVEEPVAPVTSEETAEAETATLVEEPKDEPAAPATADLPEDGRELAEELAAAEAHTTVADDEVLEKVRKEAAPAAEDLAVPTYDELTLPSIRARLRKLTIEQVRDLRAYEVAHQGRPEFIKMYDNRITKLQNEEK</sequence>
<evidence type="ECO:0000259" key="2">
    <source>
        <dbReference type="Pfam" id="PF26450"/>
    </source>
</evidence>
<feature type="domain" description="DUF8129" evidence="2">
    <location>
        <begin position="159"/>
        <end position="209"/>
    </location>
</feature>
<evidence type="ECO:0000256" key="1">
    <source>
        <dbReference type="SAM" id="MobiDB-lite"/>
    </source>
</evidence>
<dbReference type="Proteomes" id="UP000467124">
    <property type="component" value="Unassembled WGS sequence"/>
</dbReference>
<organism evidence="3 4">
    <name type="scientific">Nocardiopsis alba</name>
    <dbReference type="NCBI Taxonomy" id="53437"/>
    <lineage>
        <taxon>Bacteria</taxon>
        <taxon>Bacillati</taxon>
        <taxon>Actinomycetota</taxon>
        <taxon>Actinomycetes</taxon>
        <taxon>Streptosporangiales</taxon>
        <taxon>Nocardiopsidaceae</taxon>
        <taxon>Nocardiopsis</taxon>
    </lineage>
</organism>
<feature type="region of interest" description="Disordered" evidence="1">
    <location>
        <begin position="20"/>
        <end position="122"/>
    </location>
</feature>
<proteinExistence type="predicted"/>
<evidence type="ECO:0000313" key="3">
    <source>
        <dbReference type="EMBL" id="MYR33704.1"/>
    </source>
</evidence>
<feature type="compositionally biased region" description="Basic and acidic residues" evidence="1">
    <location>
        <begin position="20"/>
        <end position="35"/>
    </location>
</feature>
<protein>
    <recommendedName>
        <fullName evidence="2">DUF8129 domain-containing protein</fullName>
    </recommendedName>
</protein>
<reference evidence="3 4" key="1">
    <citation type="journal article" date="2019" name="Nat. Commun.">
        <title>The antimicrobial potential of Streptomyces from insect microbiomes.</title>
        <authorList>
            <person name="Chevrette M.G."/>
            <person name="Carlson C.M."/>
            <person name="Ortega H.E."/>
            <person name="Thomas C."/>
            <person name="Ananiev G.E."/>
            <person name="Barns K.J."/>
            <person name="Book A.J."/>
            <person name="Cagnazzo J."/>
            <person name="Carlos C."/>
            <person name="Flanigan W."/>
            <person name="Grubbs K.J."/>
            <person name="Horn H.A."/>
            <person name="Hoffmann F.M."/>
            <person name="Klassen J.L."/>
            <person name="Knack J.J."/>
            <person name="Lewin G.R."/>
            <person name="McDonald B.R."/>
            <person name="Muller L."/>
            <person name="Melo W.G.P."/>
            <person name="Pinto-Tomas A.A."/>
            <person name="Schmitz A."/>
            <person name="Wendt-Pienkowski E."/>
            <person name="Wildman S."/>
            <person name="Zhao M."/>
            <person name="Zhang F."/>
            <person name="Bugni T.S."/>
            <person name="Andes D.R."/>
            <person name="Pupo M.T."/>
            <person name="Currie C.R."/>
        </authorList>
    </citation>
    <scope>NUCLEOTIDE SEQUENCE [LARGE SCALE GENOMIC DNA]</scope>
    <source>
        <strain evidence="3 4">SID5840</strain>
    </source>
</reference>
<feature type="compositionally biased region" description="Low complexity" evidence="1">
    <location>
        <begin position="75"/>
        <end position="106"/>
    </location>
</feature>
<dbReference type="RefSeq" id="WP_161111267.1">
    <property type="nucleotide sequence ID" value="NZ_JBEYHW010000018.1"/>
</dbReference>
<dbReference type="InterPro" id="IPR058442">
    <property type="entry name" value="DUF8129"/>
</dbReference>
<accession>A0A7K2IV50</accession>